<dbReference type="InterPro" id="IPR004637">
    <property type="entry name" value="Dat"/>
</dbReference>
<dbReference type="SUPFAM" id="SSF55729">
    <property type="entry name" value="Acyl-CoA N-acyltransferases (Nat)"/>
    <property type="match status" value="1"/>
</dbReference>
<evidence type="ECO:0000256" key="5">
    <source>
        <dbReference type="ARBA" id="ARBA00012355"/>
    </source>
</evidence>
<proteinExistence type="inferred from homology"/>
<dbReference type="InterPro" id="IPR015424">
    <property type="entry name" value="PyrdxlP-dep_Trfase"/>
</dbReference>
<dbReference type="EC" id="2.3.1.178" evidence="5"/>
<evidence type="ECO:0000256" key="4">
    <source>
        <dbReference type="ARBA" id="ARBA00010712"/>
    </source>
</evidence>
<evidence type="ECO:0000256" key="10">
    <source>
        <dbReference type="ARBA" id="ARBA00023315"/>
    </source>
</evidence>
<sequence>MIDSDSLSISLRPPVSEDGSRVFNLIAQCPPLDQNSTYCNLLQCAHFASTSVIAEAGNQVVGFISGYRLPENPEVLFVWQVAVGSAARGQGLAKRMLRNLLERQGNRTITSIQTTITQSNAASWALFESIAGELKGALTHKPMFDEVNHFDGQHATEHLVTIGPFRHSSDRKYPEPVKLASISVSHPRKKMKIFEEIESEVQSYARAFPRVFNRAKAEFLYDLEGNEYLDFLAGAGTLNYGHNNDKFKGKLLDYISADSISHGLDLHTKAKGEFLEAFNEKILKPRDLDYMVQFTGPTGTNAVEAALKLARNVTGRENIVSFTNGFHGVSLGSLSATGNSHHRGAAGVSLPGTSRMPYDQYLGENIDTTEYLDKVLCDSSSGIDKPAAVIVETVQGEGGINVASMEWLRQLDTVCKKHEVLLIIDDIQAGCGRTGSFFSFEEAGIYPDIVTLSKSLSGYGLPFAVVLIRPDLDLWRPGEHNGTFRGNNMAFVTAKAAIDTYWSDDSFSKEIKRKGRYIEQRLESIVDQYGEGNFTARGRGMFQGISCVNGELASKITQSCFAKGLIIETSGADDQVVKFLCPLIISDESLKRGIDIVEQAIREVCAKEDSIPEEIVYFEAKKAS</sequence>
<comment type="cofactor">
    <cofactor evidence="1">
        <name>pyridoxal 5'-phosphate</name>
        <dbReference type="ChEBI" id="CHEBI:597326"/>
    </cofactor>
</comment>
<dbReference type="InterPro" id="IPR000182">
    <property type="entry name" value="GNAT_dom"/>
</dbReference>
<keyword evidence="9" id="KW-0663">Pyridoxal phosphate</keyword>
<dbReference type="SUPFAM" id="SSF53383">
    <property type="entry name" value="PLP-dependent transferases"/>
    <property type="match status" value="1"/>
</dbReference>
<dbReference type="InterPro" id="IPR049704">
    <property type="entry name" value="Aminotrans_3_PPA_site"/>
</dbReference>
<dbReference type="InterPro" id="IPR015421">
    <property type="entry name" value="PyrdxlP-dep_Trfase_major"/>
</dbReference>
<comment type="catalytic activity">
    <reaction evidence="11">
        <text>L-2,4-diaminobutanoate + acetyl-CoA = (2S)-4-acetamido-2-aminobutanoate + CoA + H(+)</text>
        <dbReference type="Rhea" id="RHEA:16901"/>
        <dbReference type="ChEBI" id="CHEBI:15378"/>
        <dbReference type="ChEBI" id="CHEBI:57287"/>
        <dbReference type="ChEBI" id="CHEBI:57288"/>
        <dbReference type="ChEBI" id="CHEBI:58761"/>
        <dbReference type="ChEBI" id="CHEBI:58929"/>
        <dbReference type="EC" id="2.3.1.178"/>
    </reaction>
</comment>
<dbReference type="Pfam" id="PF00202">
    <property type="entry name" value="Aminotran_3"/>
    <property type="match status" value="1"/>
</dbReference>
<accession>A0A2K9LK63</accession>
<dbReference type="InterPro" id="IPR016181">
    <property type="entry name" value="Acyl_CoA_acyltransferase"/>
</dbReference>
<dbReference type="Gene3D" id="3.40.630.30">
    <property type="match status" value="1"/>
</dbReference>
<dbReference type="AlphaFoldDB" id="A0A2K9LK63"/>
<dbReference type="GO" id="GO:0030170">
    <property type="term" value="F:pyridoxal phosphate binding"/>
    <property type="evidence" value="ECO:0007669"/>
    <property type="project" value="InterPro"/>
</dbReference>
<dbReference type="Pfam" id="PF00583">
    <property type="entry name" value="Acetyltransf_1"/>
    <property type="match status" value="1"/>
</dbReference>
<evidence type="ECO:0000313" key="14">
    <source>
        <dbReference type="Proteomes" id="UP000235116"/>
    </source>
</evidence>
<feature type="domain" description="N-acetyltransferase" evidence="12">
    <location>
        <begin position="9"/>
        <end position="148"/>
    </location>
</feature>
<comment type="similarity">
    <text evidence="3">Belongs to the class-III pyridoxal-phosphate-dependent aminotransferase family.</text>
</comment>
<dbReference type="PANTHER" id="PTHR43552">
    <property type="entry name" value="DIAMINOBUTYRATE--2-OXOGLUTARATE AMINOTRANSFERASE"/>
    <property type="match status" value="1"/>
</dbReference>
<dbReference type="UniPathway" id="UPA00067">
    <property type="reaction ID" value="UER00122"/>
</dbReference>
<name>A0A2K9LK63_9GAMM</name>
<dbReference type="Proteomes" id="UP000235116">
    <property type="component" value="Chromosome"/>
</dbReference>
<evidence type="ECO:0000256" key="9">
    <source>
        <dbReference type="ARBA" id="ARBA00022898"/>
    </source>
</evidence>
<dbReference type="CDD" id="cd00610">
    <property type="entry name" value="OAT_like"/>
    <property type="match status" value="1"/>
</dbReference>
<dbReference type="InterPro" id="IPR012772">
    <property type="entry name" value="Ectoine_EctA"/>
</dbReference>
<evidence type="ECO:0000256" key="2">
    <source>
        <dbReference type="ARBA" id="ARBA00004978"/>
    </source>
</evidence>
<evidence type="ECO:0000256" key="7">
    <source>
        <dbReference type="ARBA" id="ARBA00022576"/>
    </source>
</evidence>
<dbReference type="NCBIfam" id="NF006733">
    <property type="entry name" value="PRK09264.1"/>
    <property type="match status" value="1"/>
</dbReference>
<evidence type="ECO:0000256" key="8">
    <source>
        <dbReference type="ARBA" id="ARBA00022679"/>
    </source>
</evidence>
<dbReference type="NCBIfam" id="TIGR00709">
    <property type="entry name" value="dat"/>
    <property type="match status" value="1"/>
</dbReference>
<dbReference type="InterPro" id="IPR012773">
    <property type="entry name" value="Ectoine_EctB"/>
</dbReference>
<comment type="similarity">
    <text evidence="4">Belongs to the acetyltransferase family. EctA subfamily.</text>
</comment>
<comment type="pathway">
    <text evidence="2">Amine and polyamine biosynthesis; ectoine biosynthesis; L-ectoine from L-aspartate 4-semialdehyde: step 2/3.</text>
</comment>
<dbReference type="InterPro" id="IPR015422">
    <property type="entry name" value="PyrdxlP-dep_Trfase_small"/>
</dbReference>
<dbReference type="NCBIfam" id="TIGR02407">
    <property type="entry name" value="ectoine_ectB"/>
    <property type="match status" value="1"/>
</dbReference>
<keyword evidence="10" id="KW-0012">Acyltransferase</keyword>
<dbReference type="PANTHER" id="PTHR43552:SF2">
    <property type="entry name" value="DIAMINOBUTYRATE--2-OXOGLUTARATE TRANSAMINASE"/>
    <property type="match status" value="1"/>
</dbReference>
<keyword evidence="7" id="KW-0032">Aminotransferase</keyword>
<evidence type="ECO:0000256" key="6">
    <source>
        <dbReference type="ARBA" id="ARBA00017935"/>
    </source>
</evidence>
<dbReference type="GO" id="GO:0033816">
    <property type="term" value="F:diaminobutyrate acetyltransferase activity"/>
    <property type="evidence" value="ECO:0007669"/>
    <property type="project" value="UniProtKB-EC"/>
</dbReference>
<dbReference type="NCBIfam" id="TIGR02406">
    <property type="entry name" value="ectoine_EctA"/>
    <property type="match status" value="1"/>
</dbReference>
<gene>
    <name evidence="13" type="ORF">Kalk_09080</name>
</gene>
<dbReference type="Gene3D" id="3.90.1150.10">
    <property type="entry name" value="Aspartate Aminotransferase, domain 1"/>
    <property type="match status" value="1"/>
</dbReference>
<reference evidence="14" key="1">
    <citation type="submission" date="2017-08" db="EMBL/GenBank/DDBJ databases">
        <title>Direct submision.</title>
        <authorList>
            <person name="Kim S.-J."/>
            <person name="Rhee S.-K."/>
        </authorList>
    </citation>
    <scope>NUCLEOTIDE SEQUENCE [LARGE SCALE GENOMIC DNA]</scope>
    <source>
        <strain evidence="14">GI5</strain>
    </source>
</reference>
<dbReference type="PROSITE" id="PS00600">
    <property type="entry name" value="AA_TRANSFER_CLASS_3"/>
    <property type="match status" value="1"/>
</dbReference>
<keyword evidence="14" id="KW-1185">Reference proteome</keyword>
<evidence type="ECO:0000256" key="1">
    <source>
        <dbReference type="ARBA" id="ARBA00001933"/>
    </source>
</evidence>
<organism evidence="13 14">
    <name type="scientific">Ketobacter alkanivorans</name>
    <dbReference type="NCBI Taxonomy" id="1917421"/>
    <lineage>
        <taxon>Bacteria</taxon>
        <taxon>Pseudomonadati</taxon>
        <taxon>Pseudomonadota</taxon>
        <taxon>Gammaproteobacteria</taxon>
        <taxon>Pseudomonadales</taxon>
        <taxon>Ketobacteraceae</taxon>
        <taxon>Ketobacter</taxon>
    </lineage>
</organism>
<dbReference type="EMBL" id="CP022684">
    <property type="protein sequence ID" value="AUM12561.1"/>
    <property type="molecule type" value="Genomic_DNA"/>
</dbReference>
<dbReference type="OrthoDB" id="9801052at2"/>
<dbReference type="PROSITE" id="PS51186">
    <property type="entry name" value="GNAT"/>
    <property type="match status" value="1"/>
</dbReference>
<protein>
    <recommendedName>
        <fullName evidence="6">L-2,4-diaminobutyric acid acetyltransferase</fullName>
        <ecNumber evidence="5">2.3.1.178</ecNumber>
    </recommendedName>
</protein>
<dbReference type="GO" id="GO:0047307">
    <property type="term" value="F:diaminobutyrate-pyruvate transaminase activity"/>
    <property type="evidence" value="ECO:0007669"/>
    <property type="project" value="InterPro"/>
</dbReference>
<evidence type="ECO:0000256" key="11">
    <source>
        <dbReference type="ARBA" id="ARBA00048924"/>
    </source>
</evidence>
<dbReference type="CDD" id="cd04301">
    <property type="entry name" value="NAT_SF"/>
    <property type="match status" value="1"/>
</dbReference>
<dbReference type="GO" id="GO:0019491">
    <property type="term" value="P:ectoine biosynthetic process"/>
    <property type="evidence" value="ECO:0007669"/>
    <property type="project" value="UniProtKB-UniPathway"/>
</dbReference>
<evidence type="ECO:0000313" key="13">
    <source>
        <dbReference type="EMBL" id="AUM12561.1"/>
    </source>
</evidence>
<keyword evidence="8" id="KW-0808">Transferase</keyword>
<dbReference type="InterPro" id="IPR005814">
    <property type="entry name" value="Aminotrans_3"/>
</dbReference>
<evidence type="ECO:0000256" key="3">
    <source>
        <dbReference type="ARBA" id="ARBA00008954"/>
    </source>
</evidence>
<dbReference type="KEGG" id="kak:Kalk_09080"/>
<dbReference type="Gene3D" id="3.40.640.10">
    <property type="entry name" value="Type I PLP-dependent aspartate aminotransferase-like (Major domain)"/>
    <property type="match status" value="1"/>
</dbReference>
<evidence type="ECO:0000259" key="12">
    <source>
        <dbReference type="PROSITE" id="PS51186"/>
    </source>
</evidence>